<reference evidence="2" key="2">
    <citation type="journal article" date="2024" name="Plant">
        <title>Genomic evolution and insights into agronomic trait innovations of Sesamum species.</title>
        <authorList>
            <person name="Miao H."/>
            <person name="Wang L."/>
            <person name="Qu L."/>
            <person name="Liu H."/>
            <person name="Sun Y."/>
            <person name="Le M."/>
            <person name="Wang Q."/>
            <person name="Wei S."/>
            <person name="Zheng Y."/>
            <person name="Lin W."/>
            <person name="Duan Y."/>
            <person name="Cao H."/>
            <person name="Xiong S."/>
            <person name="Wang X."/>
            <person name="Wei L."/>
            <person name="Li C."/>
            <person name="Ma Q."/>
            <person name="Ju M."/>
            <person name="Zhao R."/>
            <person name="Li G."/>
            <person name="Mu C."/>
            <person name="Tian Q."/>
            <person name="Mei H."/>
            <person name="Zhang T."/>
            <person name="Gao T."/>
            <person name="Zhang H."/>
        </authorList>
    </citation>
    <scope>NUCLEOTIDE SEQUENCE</scope>
    <source>
        <strain evidence="2">G01</strain>
    </source>
</reference>
<feature type="region of interest" description="Disordered" evidence="1">
    <location>
        <begin position="1"/>
        <end position="24"/>
    </location>
</feature>
<accession>A0AAW2MTZ8</accession>
<protein>
    <submittedName>
        <fullName evidence="2">Uncharacterized protein</fullName>
    </submittedName>
</protein>
<sequence>MAEIDKSTLHGAMVSRGSTEQDFHLKGKPSREMLFNLPESSITSSNFRSGPKTFSVGANIS</sequence>
<organism evidence="2">
    <name type="scientific">Sesamum angustifolium</name>
    <dbReference type="NCBI Taxonomy" id="2727405"/>
    <lineage>
        <taxon>Eukaryota</taxon>
        <taxon>Viridiplantae</taxon>
        <taxon>Streptophyta</taxon>
        <taxon>Embryophyta</taxon>
        <taxon>Tracheophyta</taxon>
        <taxon>Spermatophyta</taxon>
        <taxon>Magnoliopsida</taxon>
        <taxon>eudicotyledons</taxon>
        <taxon>Gunneridae</taxon>
        <taxon>Pentapetalae</taxon>
        <taxon>asterids</taxon>
        <taxon>lamiids</taxon>
        <taxon>Lamiales</taxon>
        <taxon>Pedaliaceae</taxon>
        <taxon>Sesamum</taxon>
    </lineage>
</organism>
<evidence type="ECO:0000256" key="1">
    <source>
        <dbReference type="SAM" id="MobiDB-lite"/>
    </source>
</evidence>
<comment type="caution">
    <text evidence="2">The sequence shown here is derived from an EMBL/GenBank/DDBJ whole genome shotgun (WGS) entry which is preliminary data.</text>
</comment>
<name>A0AAW2MTZ8_9LAMI</name>
<dbReference type="AlphaFoldDB" id="A0AAW2MTZ8"/>
<feature type="region of interest" description="Disordered" evidence="1">
    <location>
        <begin position="41"/>
        <end position="61"/>
    </location>
</feature>
<proteinExistence type="predicted"/>
<reference evidence="2" key="1">
    <citation type="submission" date="2020-06" db="EMBL/GenBank/DDBJ databases">
        <authorList>
            <person name="Li T."/>
            <person name="Hu X."/>
            <person name="Zhang T."/>
            <person name="Song X."/>
            <person name="Zhang H."/>
            <person name="Dai N."/>
            <person name="Sheng W."/>
            <person name="Hou X."/>
            <person name="Wei L."/>
        </authorList>
    </citation>
    <scope>NUCLEOTIDE SEQUENCE</scope>
    <source>
        <strain evidence="2">G01</strain>
        <tissue evidence="2">Leaf</tissue>
    </source>
</reference>
<dbReference type="EMBL" id="JACGWK010000009">
    <property type="protein sequence ID" value="KAL0334028.1"/>
    <property type="molecule type" value="Genomic_DNA"/>
</dbReference>
<evidence type="ECO:0000313" key="2">
    <source>
        <dbReference type="EMBL" id="KAL0334028.1"/>
    </source>
</evidence>
<gene>
    <name evidence="2" type="ORF">Sangu_1559000</name>
</gene>